<feature type="compositionally biased region" description="Basic and acidic residues" evidence="1">
    <location>
        <begin position="68"/>
        <end position="82"/>
    </location>
</feature>
<name>A0A2T0VI39_9MICO</name>
<keyword evidence="2" id="KW-1133">Transmembrane helix</keyword>
<dbReference type="Proteomes" id="UP000237983">
    <property type="component" value="Unassembled WGS sequence"/>
</dbReference>
<keyword evidence="2" id="KW-0812">Transmembrane</keyword>
<organism evidence="3 4">
    <name type="scientific">Glaciihabitans tibetensis</name>
    <dbReference type="NCBI Taxonomy" id="1266600"/>
    <lineage>
        <taxon>Bacteria</taxon>
        <taxon>Bacillati</taxon>
        <taxon>Actinomycetota</taxon>
        <taxon>Actinomycetes</taxon>
        <taxon>Micrococcales</taxon>
        <taxon>Microbacteriaceae</taxon>
        <taxon>Glaciihabitans</taxon>
    </lineage>
</organism>
<evidence type="ECO:0000256" key="2">
    <source>
        <dbReference type="SAM" id="Phobius"/>
    </source>
</evidence>
<sequence length="93" mass="10139">MASLIQQRMALDRARTRALFGVWGGAGLAVVWAVGSILREFDPVSFVLAAGWVFISAVSVRTLRRARRDTESFEDEHGKDAGKQGIIGRGPQP</sequence>
<comment type="caution">
    <text evidence="3">The sequence shown here is derived from an EMBL/GenBank/DDBJ whole genome shotgun (WGS) entry which is preliminary data.</text>
</comment>
<feature type="region of interest" description="Disordered" evidence="1">
    <location>
        <begin position="66"/>
        <end position="93"/>
    </location>
</feature>
<keyword evidence="4" id="KW-1185">Reference proteome</keyword>
<accession>A0A2T0VI39</accession>
<dbReference type="RefSeq" id="WP_106208623.1">
    <property type="nucleotide sequence ID" value="NZ_PVTL01000001.1"/>
</dbReference>
<keyword evidence="2" id="KW-0472">Membrane</keyword>
<evidence type="ECO:0000256" key="1">
    <source>
        <dbReference type="SAM" id="MobiDB-lite"/>
    </source>
</evidence>
<feature type="transmembrane region" description="Helical" evidence="2">
    <location>
        <begin position="20"/>
        <end position="38"/>
    </location>
</feature>
<gene>
    <name evidence="3" type="ORF">B0I08_10113</name>
</gene>
<reference evidence="3 4" key="1">
    <citation type="submission" date="2018-03" db="EMBL/GenBank/DDBJ databases">
        <title>Genomic Encyclopedia of Type Strains, Phase III (KMG-III): the genomes of soil and plant-associated and newly described type strains.</title>
        <authorList>
            <person name="Whitman W."/>
        </authorList>
    </citation>
    <scope>NUCLEOTIDE SEQUENCE [LARGE SCALE GENOMIC DNA]</scope>
    <source>
        <strain evidence="3 4">CGMCC 1.12484</strain>
    </source>
</reference>
<dbReference type="EMBL" id="PVTL01000001">
    <property type="protein sequence ID" value="PRY69891.1"/>
    <property type="molecule type" value="Genomic_DNA"/>
</dbReference>
<protein>
    <submittedName>
        <fullName evidence="3">Uncharacterized protein</fullName>
    </submittedName>
</protein>
<feature type="transmembrane region" description="Helical" evidence="2">
    <location>
        <begin position="44"/>
        <end position="63"/>
    </location>
</feature>
<evidence type="ECO:0000313" key="4">
    <source>
        <dbReference type="Proteomes" id="UP000237983"/>
    </source>
</evidence>
<evidence type="ECO:0000313" key="3">
    <source>
        <dbReference type="EMBL" id="PRY69891.1"/>
    </source>
</evidence>
<dbReference type="OrthoDB" id="5081853at2"/>
<dbReference type="AlphaFoldDB" id="A0A2T0VI39"/>
<proteinExistence type="predicted"/>